<comment type="caution">
    <text evidence="2">The sequence shown here is derived from an EMBL/GenBank/DDBJ whole genome shotgun (WGS) entry which is preliminary data.</text>
</comment>
<dbReference type="AlphaFoldDB" id="A0AAW1DDK3"/>
<dbReference type="EMBL" id="JAPXFL010000004">
    <property type="protein sequence ID" value="KAK9507228.1"/>
    <property type="molecule type" value="Genomic_DNA"/>
</dbReference>
<keyword evidence="1" id="KW-0853">WD repeat</keyword>
<evidence type="ECO:0000313" key="2">
    <source>
        <dbReference type="EMBL" id="KAK9507228.1"/>
    </source>
</evidence>
<dbReference type="PANTHER" id="PTHR32215">
    <property type="entry name" value="CILIA- AND FLAGELLA-ASSOCIATED PROTEIN 57"/>
    <property type="match status" value="1"/>
</dbReference>
<evidence type="ECO:0000256" key="1">
    <source>
        <dbReference type="PROSITE-ProRule" id="PRU00221"/>
    </source>
</evidence>
<sequence>MMHLCLLFECDEKMRLKTCTNLDCKNNWQFVGENETVVTTFSKTVTLIKNACYSIDKNIRMPWICGRVNCLAVSLKKDYVAVALNGRPATIYAFNVYNLNDKRLMMNNLQNCRATEFISLAFTADSENICAILGAPDWLFLIYKCKDGILLNFSKAVYNLKIETIKCIATNNYDNACVLICGRNIFRRIVLKKGRWDDVGYQCRDHVTFTSGCWLTQYDALVGTSDGRLAIFCPSKLLTTYSVYETKEIILPDMVYKNKVEPSDRLDRLPNTDKRRKFKRVDNLIAYKHGFAFSCGKNEIFVFKSDKPRCWRLTDILKLNIDFKYTEAFYKNAPNFTGISFTASLSKIIVSLSDGRAFIGKLTDTKEDSMYVHQCSLLTIYGPSLNHTEEIRDVKTCLWKPIFITVGNSDKLCKVWDYKSKTLLFSTHFKFGIYSVSIHPLGIFVLLGLRHFLEMCILGINGFTRYHSFNSQRCRISTFSEDGTLFVFTYETFVDHEIHVYSTTTLNCIHKFKNELLLDEGDLKILQATHIVNEFNGLYRTAQDVRVLTLEKTLPLNEKENKLVINENLTLIKDNYIVNFEYDEEKGNYSFHRECQHKIFNAKITASRTSDLRRYLVLGFHDGRIIVLPKPQADPLTWSLLNTHTKAITKILLSRNDKYMLTSDRSGTTIIWRLGNLYKDKKKMSRLPHSIHDKHYLVDENFSVPKESTDDFPLVDNDNAD</sequence>
<accession>A0AAW1DDK3</accession>
<dbReference type="SUPFAM" id="SSF50978">
    <property type="entry name" value="WD40 repeat-like"/>
    <property type="match status" value="1"/>
</dbReference>
<dbReference type="InterPro" id="IPR015943">
    <property type="entry name" value="WD40/YVTN_repeat-like_dom_sf"/>
</dbReference>
<dbReference type="Gene3D" id="2.130.10.10">
    <property type="entry name" value="YVTN repeat-like/Quinoprotein amine dehydrogenase"/>
    <property type="match status" value="3"/>
</dbReference>
<dbReference type="Proteomes" id="UP001461498">
    <property type="component" value="Unassembled WGS sequence"/>
</dbReference>
<dbReference type="InterPro" id="IPR001680">
    <property type="entry name" value="WD40_rpt"/>
</dbReference>
<name>A0AAW1DDK3_9HEMI</name>
<dbReference type="InterPro" id="IPR052993">
    <property type="entry name" value="CFA-57"/>
</dbReference>
<feature type="repeat" description="WD" evidence="1">
    <location>
        <begin position="641"/>
        <end position="674"/>
    </location>
</feature>
<reference evidence="2 3" key="1">
    <citation type="submission" date="2022-12" db="EMBL/GenBank/DDBJ databases">
        <title>Chromosome-level genome assembly of true bugs.</title>
        <authorList>
            <person name="Ma L."/>
            <person name="Li H."/>
        </authorList>
    </citation>
    <scope>NUCLEOTIDE SEQUENCE [LARGE SCALE GENOMIC DNA]</scope>
    <source>
        <strain evidence="2">Lab_2022b</strain>
    </source>
</reference>
<dbReference type="PROSITE" id="PS50082">
    <property type="entry name" value="WD_REPEATS_2"/>
    <property type="match status" value="1"/>
</dbReference>
<dbReference type="PANTHER" id="PTHR32215:SF0">
    <property type="entry name" value="CILIA- AND FLAGELLA-ASSOCIATED PROTEIN 57"/>
    <property type="match status" value="1"/>
</dbReference>
<dbReference type="SMART" id="SM00320">
    <property type="entry name" value="WD40"/>
    <property type="match status" value="2"/>
</dbReference>
<keyword evidence="3" id="KW-1185">Reference proteome</keyword>
<gene>
    <name evidence="2" type="ORF">O3M35_007134</name>
</gene>
<proteinExistence type="predicted"/>
<organism evidence="2 3">
    <name type="scientific">Rhynocoris fuscipes</name>
    <dbReference type="NCBI Taxonomy" id="488301"/>
    <lineage>
        <taxon>Eukaryota</taxon>
        <taxon>Metazoa</taxon>
        <taxon>Ecdysozoa</taxon>
        <taxon>Arthropoda</taxon>
        <taxon>Hexapoda</taxon>
        <taxon>Insecta</taxon>
        <taxon>Pterygota</taxon>
        <taxon>Neoptera</taxon>
        <taxon>Paraneoptera</taxon>
        <taxon>Hemiptera</taxon>
        <taxon>Heteroptera</taxon>
        <taxon>Panheteroptera</taxon>
        <taxon>Cimicomorpha</taxon>
        <taxon>Reduviidae</taxon>
        <taxon>Harpactorinae</taxon>
        <taxon>Harpactorini</taxon>
        <taxon>Rhynocoris</taxon>
    </lineage>
</organism>
<dbReference type="InterPro" id="IPR036322">
    <property type="entry name" value="WD40_repeat_dom_sf"/>
</dbReference>
<evidence type="ECO:0000313" key="3">
    <source>
        <dbReference type="Proteomes" id="UP001461498"/>
    </source>
</evidence>
<protein>
    <submittedName>
        <fullName evidence="2">Uncharacterized protein</fullName>
    </submittedName>
</protein>